<accession>A0A0G0C5J1</accession>
<dbReference type="SUPFAM" id="SSF46689">
    <property type="entry name" value="Homeodomain-like"/>
    <property type="match status" value="1"/>
</dbReference>
<evidence type="ECO:0000313" key="1">
    <source>
        <dbReference type="EMBL" id="KKP46500.1"/>
    </source>
</evidence>
<dbReference type="Gene3D" id="1.10.10.10">
    <property type="entry name" value="Winged helix-like DNA-binding domain superfamily/Winged helix DNA-binding domain"/>
    <property type="match status" value="1"/>
</dbReference>
<dbReference type="InterPro" id="IPR036388">
    <property type="entry name" value="WH-like_DNA-bd_sf"/>
</dbReference>
<reference evidence="1 2" key="1">
    <citation type="journal article" date="2015" name="Nature">
        <title>rRNA introns, odd ribosomes, and small enigmatic genomes across a large radiation of phyla.</title>
        <authorList>
            <person name="Brown C.T."/>
            <person name="Hug L.A."/>
            <person name="Thomas B.C."/>
            <person name="Sharon I."/>
            <person name="Castelle C.J."/>
            <person name="Singh A."/>
            <person name="Wilkins M.J."/>
            <person name="Williams K.H."/>
            <person name="Banfield J.F."/>
        </authorList>
    </citation>
    <scope>NUCLEOTIDE SEQUENCE [LARGE SCALE GENOMIC DNA]</scope>
</reference>
<organism evidence="1 2">
    <name type="scientific">Candidatus Woesebacteria bacterium GW2011_GWA2_33_28</name>
    <dbReference type="NCBI Taxonomy" id="1618561"/>
    <lineage>
        <taxon>Bacteria</taxon>
        <taxon>Candidatus Woeseibacteriota</taxon>
    </lineage>
</organism>
<protein>
    <recommendedName>
        <fullName evidence="3">Antitoxin</fullName>
    </recommendedName>
</protein>
<dbReference type="Pfam" id="PF04255">
    <property type="entry name" value="DUF433"/>
    <property type="match status" value="1"/>
</dbReference>
<evidence type="ECO:0008006" key="3">
    <source>
        <dbReference type="Google" id="ProtNLM"/>
    </source>
</evidence>
<dbReference type="AlphaFoldDB" id="A0A0G0C5J1"/>
<dbReference type="Proteomes" id="UP000033995">
    <property type="component" value="Unassembled WGS sequence"/>
</dbReference>
<evidence type="ECO:0000313" key="2">
    <source>
        <dbReference type="Proteomes" id="UP000033995"/>
    </source>
</evidence>
<gene>
    <name evidence="1" type="ORF">UR38_C0010G0011</name>
</gene>
<comment type="caution">
    <text evidence="1">The sequence shown here is derived from an EMBL/GenBank/DDBJ whole genome shotgun (WGS) entry which is preliminary data.</text>
</comment>
<dbReference type="InterPro" id="IPR007367">
    <property type="entry name" value="DUF433"/>
</dbReference>
<dbReference type="InterPro" id="IPR009057">
    <property type="entry name" value="Homeodomain-like_sf"/>
</dbReference>
<proteinExistence type="predicted"/>
<dbReference type="EMBL" id="LBOZ01000010">
    <property type="protein sequence ID" value="KKP46500.1"/>
    <property type="molecule type" value="Genomic_DNA"/>
</dbReference>
<name>A0A0G0C5J1_9BACT</name>
<dbReference type="PANTHER" id="PTHR34849">
    <property type="entry name" value="SSL5025 PROTEIN"/>
    <property type="match status" value="1"/>
</dbReference>
<sequence>MVKIKTDVRINVGKPTIDGTRIAVATILNLIKNGYTMDKIIKAYPVLKKEDIKASLDFAQGIVEREEIVPNNIKFSFA</sequence>
<dbReference type="PANTHER" id="PTHR34849:SF3">
    <property type="entry name" value="SSR2962 PROTEIN"/>
    <property type="match status" value="1"/>
</dbReference>